<reference evidence="2 3" key="1">
    <citation type="journal article" date="2017" name="Int. J. Syst. Evol. Microbiol.">
        <title>Bacillus notoginsengisoli sp. nov., a novel bacterium isolated from the rhizosphere of Panax notoginseng.</title>
        <authorList>
            <person name="Zhang M.Y."/>
            <person name="Cheng J."/>
            <person name="Cai Y."/>
            <person name="Zhang T.Y."/>
            <person name="Wu Y.Y."/>
            <person name="Manikprabhu D."/>
            <person name="Li W.J."/>
            <person name="Zhang Y.X."/>
        </authorList>
    </citation>
    <scope>NUCLEOTIDE SEQUENCE [LARGE SCALE GENOMIC DNA]</scope>
    <source>
        <strain evidence="2 3">JCM 30743</strain>
    </source>
</reference>
<comment type="caution">
    <text evidence="2">The sequence shown here is derived from an EMBL/GenBank/DDBJ whole genome shotgun (WGS) entry which is preliminary data.</text>
</comment>
<name>A0A417YVU7_9BACI</name>
<evidence type="ECO:0000313" key="3">
    <source>
        <dbReference type="Proteomes" id="UP000284416"/>
    </source>
</evidence>
<sequence>MNSYWQQSLRLIKEALVYEQHRLAAALVTKARGKRVQKRTKKIPLPKGRGIHGRSKNELKFSHQPPLP</sequence>
<evidence type="ECO:0000256" key="1">
    <source>
        <dbReference type="SAM" id="MobiDB-lite"/>
    </source>
</evidence>
<feature type="region of interest" description="Disordered" evidence="1">
    <location>
        <begin position="32"/>
        <end position="68"/>
    </location>
</feature>
<gene>
    <name evidence="2" type="ORF">D1B31_07040</name>
</gene>
<accession>A0A417YVU7</accession>
<keyword evidence="3" id="KW-1185">Reference proteome</keyword>
<evidence type="ECO:0000313" key="2">
    <source>
        <dbReference type="EMBL" id="RHW41476.1"/>
    </source>
</evidence>
<feature type="compositionally biased region" description="Basic residues" evidence="1">
    <location>
        <begin position="32"/>
        <end position="54"/>
    </location>
</feature>
<protein>
    <submittedName>
        <fullName evidence="2">Uncharacterized protein</fullName>
    </submittedName>
</protein>
<dbReference type="Proteomes" id="UP000284416">
    <property type="component" value="Unassembled WGS sequence"/>
</dbReference>
<organism evidence="2 3">
    <name type="scientific">Neobacillus notoginsengisoli</name>
    <dbReference type="NCBI Taxonomy" id="1578198"/>
    <lineage>
        <taxon>Bacteria</taxon>
        <taxon>Bacillati</taxon>
        <taxon>Bacillota</taxon>
        <taxon>Bacilli</taxon>
        <taxon>Bacillales</taxon>
        <taxon>Bacillaceae</taxon>
        <taxon>Neobacillus</taxon>
    </lineage>
</organism>
<dbReference type="AlphaFoldDB" id="A0A417YVU7"/>
<dbReference type="EMBL" id="QWEG01000004">
    <property type="protein sequence ID" value="RHW41476.1"/>
    <property type="molecule type" value="Genomic_DNA"/>
</dbReference>
<proteinExistence type="predicted"/>